<dbReference type="Proteomes" id="UP000765509">
    <property type="component" value="Unassembled WGS sequence"/>
</dbReference>
<sequence length="133" mass="16035">MEHEHLLKRQRKMDKQVSAEAHCLQQAEMRLAQQETQKSRKTCFFWNEESTKQLLDLMMELRFDYKSLDSTSTGFVPWARYFQNQEEHTEDYSTLKNLSFDTLDQQYKALMNSYRVSHAILDIVMKRINLKYV</sequence>
<dbReference type="AlphaFoldDB" id="A0A9Q3H5K5"/>
<protein>
    <submittedName>
        <fullName evidence="1">Uncharacterized protein</fullName>
    </submittedName>
</protein>
<comment type="caution">
    <text evidence="1">The sequence shown here is derived from an EMBL/GenBank/DDBJ whole genome shotgun (WGS) entry which is preliminary data.</text>
</comment>
<dbReference type="OrthoDB" id="2507825at2759"/>
<gene>
    <name evidence="1" type="ORF">O181_030449</name>
</gene>
<organism evidence="1 2">
    <name type="scientific">Austropuccinia psidii MF-1</name>
    <dbReference type="NCBI Taxonomy" id="1389203"/>
    <lineage>
        <taxon>Eukaryota</taxon>
        <taxon>Fungi</taxon>
        <taxon>Dikarya</taxon>
        <taxon>Basidiomycota</taxon>
        <taxon>Pucciniomycotina</taxon>
        <taxon>Pucciniomycetes</taxon>
        <taxon>Pucciniales</taxon>
        <taxon>Sphaerophragmiaceae</taxon>
        <taxon>Austropuccinia</taxon>
    </lineage>
</organism>
<evidence type="ECO:0000313" key="2">
    <source>
        <dbReference type="Proteomes" id="UP000765509"/>
    </source>
</evidence>
<proteinExistence type="predicted"/>
<evidence type="ECO:0000313" key="1">
    <source>
        <dbReference type="EMBL" id="MBW0490734.1"/>
    </source>
</evidence>
<accession>A0A9Q3H5K5</accession>
<keyword evidence="2" id="KW-1185">Reference proteome</keyword>
<dbReference type="EMBL" id="AVOT02010740">
    <property type="protein sequence ID" value="MBW0490734.1"/>
    <property type="molecule type" value="Genomic_DNA"/>
</dbReference>
<reference evidence="1" key="1">
    <citation type="submission" date="2021-03" db="EMBL/GenBank/DDBJ databases">
        <title>Draft genome sequence of rust myrtle Austropuccinia psidii MF-1, a brazilian biotype.</title>
        <authorList>
            <person name="Quecine M.C."/>
            <person name="Pachon D.M.R."/>
            <person name="Bonatelli M.L."/>
            <person name="Correr F.H."/>
            <person name="Franceschini L.M."/>
            <person name="Leite T.F."/>
            <person name="Margarido G.R.A."/>
            <person name="Almeida C.A."/>
            <person name="Ferrarezi J.A."/>
            <person name="Labate C.A."/>
        </authorList>
    </citation>
    <scope>NUCLEOTIDE SEQUENCE</scope>
    <source>
        <strain evidence="1">MF-1</strain>
    </source>
</reference>
<name>A0A9Q3H5K5_9BASI</name>